<feature type="compositionally biased region" description="Basic and acidic residues" evidence="1">
    <location>
        <begin position="154"/>
        <end position="164"/>
    </location>
</feature>
<keyword evidence="3" id="KW-1185">Reference proteome</keyword>
<comment type="caution">
    <text evidence="2">The sequence shown here is derived from an EMBL/GenBank/DDBJ whole genome shotgun (WGS) entry which is preliminary data.</text>
</comment>
<dbReference type="AlphaFoldDB" id="A0A409X4V9"/>
<dbReference type="InParanoid" id="A0A409X4V9"/>
<evidence type="ECO:0000313" key="3">
    <source>
        <dbReference type="Proteomes" id="UP000283269"/>
    </source>
</evidence>
<name>A0A409X4V9_PSICY</name>
<feature type="region of interest" description="Disordered" evidence="1">
    <location>
        <begin position="192"/>
        <end position="256"/>
    </location>
</feature>
<accession>A0A409X4V9</accession>
<feature type="compositionally biased region" description="Basic residues" evidence="1">
    <location>
        <begin position="246"/>
        <end position="256"/>
    </location>
</feature>
<reference evidence="2 3" key="1">
    <citation type="journal article" date="2018" name="Evol. Lett.">
        <title>Horizontal gene cluster transfer increased hallucinogenic mushroom diversity.</title>
        <authorList>
            <person name="Reynolds H.T."/>
            <person name="Vijayakumar V."/>
            <person name="Gluck-Thaler E."/>
            <person name="Korotkin H.B."/>
            <person name="Matheny P.B."/>
            <person name="Slot J.C."/>
        </authorList>
    </citation>
    <scope>NUCLEOTIDE SEQUENCE [LARGE SCALE GENOMIC DNA]</scope>
    <source>
        <strain evidence="2 3">2631</strain>
    </source>
</reference>
<feature type="compositionally biased region" description="Polar residues" evidence="1">
    <location>
        <begin position="111"/>
        <end position="121"/>
    </location>
</feature>
<feature type="compositionally biased region" description="Low complexity" evidence="1">
    <location>
        <begin position="78"/>
        <end position="92"/>
    </location>
</feature>
<feature type="region of interest" description="Disordered" evidence="1">
    <location>
        <begin position="78"/>
        <end position="164"/>
    </location>
</feature>
<sequence length="256" mass="27571">MAAKSLSTSTLSLKFMQNAQRAKYLKEVELDRAEVKDDGKWEISQQVRDSWGTSKETQLESSDVHEASYLPFLFSGTSATASASDNTTASNSKPTGRRTFNKKGEDISLESPVSGSISANVLTPPVAPPPSTGRKVHPRPISISASGASGQLRGFEDFKNPKDSKTARQAIFESGGVGTDLRVQAQIPSTTFMKPAGIDDPKVAQPASMAASSYPNSIINGARQKKAKRERDRDAPTDETSDVATKPKKKKKKNPE</sequence>
<evidence type="ECO:0000256" key="1">
    <source>
        <dbReference type="SAM" id="MobiDB-lite"/>
    </source>
</evidence>
<dbReference type="EMBL" id="NHYD01002640">
    <property type="protein sequence ID" value="PPQ85757.1"/>
    <property type="molecule type" value="Genomic_DNA"/>
</dbReference>
<proteinExistence type="predicted"/>
<dbReference type="OrthoDB" id="3251271at2759"/>
<dbReference type="Proteomes" id="UP000283269">
    <property type="component" value="Unassembled WGS sequence"/>
</dbReference>
<evidence type="ECO:0000313" key="2">
    <source>
        <dbReference type="EMBL" id="PPQ85757.1"/>
    </source>
</evidence>
<organism evidence="2 3">
    <name type="scientific">Psilocybe cyanescens</name>
    <dbReference type="NCBI Taxonomy" id="93625"/>
    <lineage>
        <taxon>Eukaryota</taxon>
        <taxon>Fungi</taxon>
        <taxon>Dikarya</taxon>
        <taxon>Basidiomycota</taxon>
        <taxon>Agaricomycotina</taxon>
        <taxon>Agaricomycetes</taxon>
        <taxon>Agaricomycetidae</taxon>
        <taxon>Agaricales</taxon>
        <taxon>Agaricineae</taxon>
        <taxon>Strophariaceae</taxon>
        <taxon>Psilocybe</taxon>
    </lineage>
</organism>
<feature type="compositionally biased region" description="Polar residues" evidence="1">
    <location>
        <begin position="210"/>
        <end position="219"/>
    </location>
</feature>
<protein>
    <submittedName>
        <fullName evidence="2">Uncharacterized protein</fullName>
    </submittedName>
</protein>
<gene>
    <name evidence="2" type="ORF">CVT25_003075</name>
</gene>